<dbReference type="Gene3D" id="3.30.450.20">
    <property type="entry name" value="PAS domain"/>
    <property type="match status" value="2"/>
</dbReference>
<evidence type="ECO:0000313" key="10">
    <source>
        <dbReference type="EMBL" id="PTU77823.1"/>
    </source>
</evidence>
<accession>A0A2T5PJA4</accession>
<sequence>MSTSEPDYLAGWADMTYASRHMVFEHCSEAIVQFDPVANRFVDMNIAAGKLFGYARHELLDMTVTRLLGHQLPELIVFTQALLETGKGWSDELSCTRKDGERVMLEISATTLRLKGVLYLILVLRERSEQRYLLDQAQTERTMRGGLLEWRNILNLFQETERDNHLLLSAVGDGIYSIDSEGLATYVNPAAARMLGWEQDEMIGKNIHRIHHHSHADGSHYPVEDCPIYKAVHDGLVHEGRQEVFWRRDGSMFPVEFTSTPVISDGRIVGSVVVFRDITERMSTQQRLHDALEELKELKQRLEQQNEYLQEEIRIEHSYREIVGQSEPILKIVRQIDVVGPTDASVLIHGESGTGKELIARAIHQASRRAAHPLIRVNCAAIPADLFESEFFGHVRGAFTGALRDRVGRFELAHGGTLFLDEVGEIPLELQSKLLRVLQEGQFERVGEERTRRVDVRIIAATNRDLRTEVQAKRFREDLYFRLNVFPLQSPALRERREDIPLLASHFIEQVGQRLNLPGRRLSNGDIARLQGYHWPGNIRELQNVIERALITSNGPLLRIDLPSPGLAEEAPSLESRTEKPEGILTEQQLRQLQIDNLHAALEAAGGRLFGPGGAAELLGIKPTTLASRLKKLGLPASPKAGPRQRG</sequence>
<dbReference type="PROSITE" id="PS00675">
    <property type="entry name" value="SIGMA54_INTERACT_1"/>
    <property type="match status" value="1"/>
</dbReference>
<evidence type="ECO:0000259" key="9">
    <source>
        <dbReference type="PROSITE" id="PS50113"/>
    </source>
</evidence>
<dbReference type="InterPro" id="IPR000014">
    <property type="entry name" value="PAS"/>
</dbReference>
<dbReference type="GO" id="GO:0003677">
    <property type="term" value="F:DNA binding"/>
    <property type="evidence" value="ECO:0007669"/>
    <property type="project" value="UniProtKB-KW"/>
</dbReference>
<dbReference type="PANTHER" id="PTHR32071">
    <property type="entry name" value="TRANSCRIPTIONAL REGULATORY PROTEIN"/>
    <property type="match status" value="1"/>
</dbReference>
<dbReference type="InterPro" id="IPR000700">
    <property type="entry name" value="PAS-assoc_C"/>
</dbReference>
<dbReference type="InterPro" id="IPR025662">
    <property type="entry name" value="Sigma_54_int_dom_ATP-bd_1"/>
</dbReference>
<evidence type="ECO:0000256" key="3">
    <source>
        <dbReference type="ARBA" id="ARBA00023015"/>
    </source>
</evidence>
<dbReference type="InterPro" id="IPR027417">
    <property type="entry name" value="P-loop_NTPase"/>
</dbReference>
<dbReference type="PROSITE" id="PS00676">
    <property type="entry name" value="SIGMA54_INTERACT_2"/>
    <property type="match status" value="1"/>
</dbReference>
<keyword evidence="1" id="KW-0547">Nucleotide-binding</keyword>
<dbReference type="RefSeq" id="WP_108234357.1">
    <property type="nucleotide sequence ID" value="NZ_QASO01000106.1"/>
</dbReference>
<dbReference type="InterPro" id="IPR025943">
    <property type="entry name" value="Sigma_54_int_dom_ATP-bd_2"/>
</dbReference>
<dbReference type="InterPro" id="IPR035965">
    <property type="entry name" value="PAS-like_dom_sf"/>
</dbReference>
<dbReference type="Proteomes" id="UP000244052">
    <property type="component" value="Unassembled WGS sequence"/>
</dbReference>
<keyword evidence="5" id="KW-0804">Transcription</keyword>
<evidence type="ECO:0000259" key="7">
    <source>
        <dbReference type="PROSITE" id="PS50045"/>
    </source>
</evidence>
<feature type="coiled-coil region" evidence="6">
    <location>
        <begin position="281"/>
        <end position="315"/>
    </location>
</feature>
<dbReference type="InterPro" id="IPR003593">
    <property type="entry name" value="AAA+_ATPase"/>
</dbReference>
<keyword evidence="4" id="KW-0238">DNA-binding</keyword>
<dbReference type="InterPro" id="IPR058031">
    <property type="entry name" value="AAA_lid_NorR"/>
</dbReference>
<dbReference type="InterPro" id="IPR001610">
    <property type="entry name" value="PAC"/>
</dbReference>
<evidence type="ECO:0000259" key="8">
    <source>
        <dbReference type="PROSITE" id="PS50112"/>
    </source>
</evidence>
<dbReference type="GO" id="GO:0006355">
    <property type="term" value="P:regulation of DNA-templated transcription"/>
    <property type="evidence" value="ECO:0007669"/>
    <property type="project" value="InterPro"/>
</dbReference>
<keyword evidence="2" id="KW-0067">ATP-binding</keyword>
<dbReference type="InterPro" id="IPR025944">
    <property type="entry name" value="Sigma_54_int_dom_CS"/>
</dbReference>
<dbReference type="Gene3D" id="1.10.10.60">
    <property type="entry name" value="Homeodomain-like"/>
    <property type="match status" value="1"/>
</dbReference>
<name>A0A2T5PJA4_ECTOL</name>
<dbReference type="Pfam" id="PF00158">
    <property type="entry name" value="Sigma54_activat"/>
    <property type="match status" value="1"/>
</dbReference>
<dbReference type="EMBL" id="QASO01000106">
    <property type="protein sequence ID" value="PTU77823.1"/>
    <property type="molecule type" value="Genomic_DNA"/>
</dbReference>
<feature type="domain" description="PAC" evidence="9">
    <location>
        <begin position="239"/>
        <end position="290"/>
    </location>
</feature>
<dbReference type="PROSITE" id="PS50113">
    <property type="entry name" value="PAC"/>
    <property type="match status" value="1"/>
</dbReference>
<feature type="domain" description="PAS" evidence="8">
    <location>
        <begin position="160"/>
        <end position="217"/>
    </location>
</feature>
<evidence type="ECO:0000256" key="2">
    <source>
        <dbReference type="ARBA" id="ARBA00022840"/>
    </source>
</evidence>
<gene>
    <name evidence="10" type="ORF">DBO86_17460</name>
</gene>
<dbReference type="SMART" id="SM00091">
    <property type="entry name" value="PAS"/>
    <property type="match status" value="2"/>
</dbReference>
<keyword evidence="11" id="KW-1185">Reference proteome</keyword>
<evidence type="ECO:0000256" key="4">
    <source>
        <dbReference type="ARBA" id="ARBA00023125"/>
    </source>
</evidence>
<evidence type="ECO:0000313" key="11">
    <source>
        <dbReference type="Proteomes" id="UP000244052"/>
    </source>
</evidence>
<reference evidence="10 11" key="1">
    <citation type="submission" date="2018-04" db="EMBL/GenBank/DDBJ databases">
        <title>Pseudomonas sp. nov., isolated from mangrove soil.</title>
        <authorList>
            <person name="Chen C."/>
        </authorList>
    </citation>
    <scope>NUCLEOTIDE SEQUENCE [LARGE SCALE GENOMIC DNA]</scope>
    <source>
        <strain evidence="10 11">JCM 14246</strain>
    </source>
</reference>
<dbReference type="Gene3D" id="1.10.8.60">
    <property type="match status" value="1"/>
</dbReference>
<dbReference type="Pfam" id="PF25601">
    <property type="entry name" value="AAA_lid_14"/>
    <property type="match status" value="1"/>
</dbReference>
<dbReference type="SMART" id="SM00382">
    <property type="entry name" value="AAA"/>
    <property type="match status" value="1"/>
</dbReference>
<dbReference type="SUPFAM" id="SSF52540">
    <property type="entry name" value="P-loop containing nucleoside triphosphate hydrolases"/>
    <property type="match status" value="1"/>
</dbReference>
<dbReference type="Pfam" id="PF13426">
    <property type="entry name" value="PAS_9"/>
    <property type="match status" value="1"/>
</dbReference>
<dbReference type="NCBIfam" id="TIGR00229">
    <property type="entry name" value="sensory_box"/>
    <property type="match status" value="2"/>
</dbReference>
<comment type="caution">
    <text evidence="10">The sequence shown here is derived from an EMBL/GenBank/DDBJ whole genome shotgun (WGS) entry which is preliminary data.</text>
</comment>
<dbReference type="Gene3D" id="3.40.50.300">
    <property type="entry name" value="P-loop containing nucleotide triphosphate hydrolases"/>
    <property type="match status" value="1"/>
</dbReference>
<keyword evidence="3" id="KW-0805">Transcription regulation</keyword>
<dbReference type="SUPFAM" id="SSF46689">
    <property type="entry name" value="Homeodomain-like"/>
    <property type="match status" value="1"/>
</dbReference>
<dbReference type="GO" id="GO:0005524">
    <property type="term" value="F:ATP binding"/>
    <property type="evidence" value="ECO:0007669"/>
    <property type="project" value="UniProtKB-KW"/>
</dbReference>
<dbReference type="PROSITE" id="PS00688">
    <property type="entry name" value="SIGMA54_INTERACT_3"/>
    <property type="match status" value="1"/>
</dbReference>
<dbReference type="PROSITE" id="PS50045">
    <property type="entry name" value="SIGMA54_INTERACT_4"/>
    <property type="match status" value="1"/>
</dbReference>
<proteinExistence type="predicted"/>
<dbReference type="InterPro" id="IPR002078">
    <property type="entry name" value="Sigma_54_int"/>
</dbReference>
<dbReference type="SUPFAM" id="SSF55785">
    <property type="entry name" value="PYP-like sensor domain (PAS domain)"/>
    <property type="match status" value="2"/>
</dbReference>
<evidence type="ECO:0000256" key="6">
    <source>
        <dbReference type="SAM" id="Coils"/>
    </source>
</evidence>
<dbReference type="AlphaFoldDB" id="A0A2T5PJA4"/>
<dbReference type="CDD" id="cd00130">
    <property type="entry name" value="PAS"/>
    <property type="match status" value="2"/>
</dbReference>
<organism evidence="10 11">
    <name type="scientific">Ectopseudomonas oleovorans</name>
    <name type="common">Pseudomonas oleovorans</name>
    <dbReference type="NCBI Taxonomy" id="301"/>
    <lineage>
        <taxon>Bacteria</taxon>
        <taxon>Pseudomonadati</taxon>
        <taxon>Pseudomonadota</taxon>
        <taxon>Gammaproteobacteria</taxon>
        <taxon>Pseudomonadales</taxon>
        <taxon>Pseudomonadaceae</taxon>
        <taxon>Ectopseudomonas</taxon>
    </lineage>
</organism>
<keyword evidence="6" id="KW-0175">Coiled coil</keyword>
<dbReference type="PANTHER" id="PTHR32071:SF117">
    <property type="entry name" value="PTS-DEPENDENT DIHYDROXYACETONE KINASE OPERON REGULATORY PROTEIN-RELATED"/>
    <property type="match status" value="1"/>
</dbReference>
<protein>
    <submittedName>
        <fullName evidence="10">Fis family transcriptional regulator</fullName>
    </submittedName>
</protein>
<dbReference type="Pfam" id="PF00989">
    <property type="entry name" value="PAS"/>
    <property type="match status" value="1"/>
</dbReference>
<evidence type="ECO:0000256" key="5">
    <source>
        <dbReference type="ARBA" id="ARBA00023163"/>
    </source>
</evidence>
<feature type="domain" description="Sigma-54 factor interaction" evidence="7">
    <location>
        <begin position="322"/>
        <end position="551"/>
    </location>
</feature>
<dbReference type="CDD" id="cd00009">
    <property type="entry name" value="AAA"/>
    <property type="match status" value="1"/>
</dbReference>
<dbReference type="InterPro" id="IPR009057">
    <property type="entry name" value="Homeodomain-like_sf"/>
</dbReference>
<dbReference type="PROSITE" id="PS50112">
    <property type="entry name" value="PAS"/>
    <property type="match status" value="1"/>
</dbReference>
<dbReference type="FunFam" id="3.40.50.300:FF:000006">
    <property type="entry name" value="DNA-binding transcriptional regulator NtrC"/>
    <property type="match status" value="1"/>
</dbReference>
<dbReference type="InterPro" id="IPR013767">
    <property type="entry name" value="PAS_fold"/>
</dbReference>
<dbReference type="SMART" id="SM00086">
    <property type="entry name" value="PAC"/>
    <property type="match status" value="2"/>
</dbReference>
<evidence type="ECO:0000256" key="1">
    <source>
        <dbReference type="ARBA" id="ARBA00022741"/>
    </source>
</evidence>